<dbReference type="InterPro" id="IPR045924">
    <property type="entry name" value="DUF6343"/>
</dbReference>
<evidence type="ECO:0000313" key="3">
    <source>
        <dbReference type="EMBL" id="GGJ27458.1"/>
    </source>
</evidence>
<evidence type="ECO:0000313" key="4">
    <source>
        <dbReference type="Proteomes" id="UP000657574"/>
    </source>
</evidence>
<reference evidence="3" key="2">
    <citation type="submission" date="2020-09" db="EMBL/GenBank/DDBJ databases">
        <authorList>
            <person name="Sun Q."/>
            <person name="Ohkuma M."/>
        </authorList>
    </citation>
    <scope>NUCLEOTIDE SEQUENCE</scope>
    <source>
        <strain evidence="3">JCM 3086</strain>
    </source>
</reference>
<dbReference type="EMBL" id="BMQA01000013">
    <property type="protein sequence ID" value="GGJ27458.1"/>
    <property type="molecule type" value="Genomic_DNA"/>
</dbReference>
<reference evidence="3" key="1">
    <citation type="journal article" date="2014" name="Int. J. Syst. Evol. Microbiol.">
        <title>Complete genome sequence of Corynebacterium casei LMG S-19264T (=DSM 44701T), isolated from a smear-ripened cheese.</title>
        <authorList>
            <consortium name="US DOE Joint Genome Institute (JGI-PGF)"/>
            <person name="Walter F."/>
            <person name="Albersmeier A."/>
            <person name="Kalinowski J."/>
            <person name="Ruckert C."/>
        </authorList>
    </citation>
    <scope>NUCLEOTIDE SEQUENCE</scope>
    <source>
        <strain evidence="3">JCM 3086</strain>
    </source>
</reference>
<keyword evidence="4" id="KW-1185">Reference proteome</keyword>
<name>A0A917NT77_9ACTN</name>
<dbReference type="Proteomes" id="UP000657574">
    <property type="component" value="Unassembled WGS sequence"/>
</dbReference>
<protein>
    <submittedName>
        <fullName evidence="3">Uncharacterized protein</fullName>
    </submittedName>
</protein>
<organism evidence="3 4">
    <name type="scientific">Streptomyces brasiliensis</name>
    <dbReference type="NCBI Taxonomy" id="1954"/>
    <lineage>
        <taxon>Bacteria</taxon>
        <taxon>Bacillati</taxon>
        <taxon>Actinomycetota</taxon>
        <taxon>Actinomycetes</taxon>
        <taxon>Kitasatosporales</taxon>
        <taxon>Streptomycetaceae</taxon>
        <taxon>Streptomyces</taxon>
    </lineage>
</organism>
<keyword evidence="2" id="KW-1133">Transmembrane helix</keyword>
<sequence length="106" mass="11246">MTMNHDPARRSRQPDPRARSGLIGRRSPRTGTEPATARSAVRLRLLLSSIFLPLFAAAAALFGIWAAHSGPGDSPGRTPLITLAAICAGLALVAAVDLLVVARRRR</sequence>
<proteinExistence type="predicted"/>
<evidence type="ECO:0000256" key="1">
    <source>
        <dbReference type="SAM" id="MobiDB-lite"/>
    </source>
</evidence>
<comment type="caution">
    <text evidence="3">The sequence shown here is derived from an EMBL/GenBank/DDBJ whole genome shotgun (WGS) entry which is preliminary data.</text>
</comment>
<dbReference type="Pfam" id="PF19870">
    <property type="entry name" value="DUF6343"/>
    <property type="match status" value="1"/>
</dbReference>
<evidence type="ECO:0000256" key="2">
    <source>
        <dbReference type="SAM" id="Phobius"/>
    </source>
</evidence>
<keyword evidence="2" id="KW-0472">Membrane</keyword>
<feature type="compositionally biased region" description="Basic and acidic residues" evidence="1">
    <location>
        <begin position="1"/>
        <end position="18"/>
    </location>
</feature>
<accession>A0A917NT77</accession>
<keyword evidence="2" id="KW-0812">Transmembrane</keyword>
<feature type="region of interest" description="Disordered" evidence="1">
    <location>
        <begin position="1"/>
        <end position="36"/>
    </location>
</feature>
<feature type="transmembrane region" description="Helical" evidence="2">
    <location>
        <begin position="45"/>
        <end position="68"/>
    </location>
</feature>
<dbReference type="AlphaFoldDB" id="A0A917NT77"/>
<gene>
    <name evidence="3" type="ORF">GCM10010121_043400</name>
</gene>
<feature type="transmembrane region" description="Helical" evidence="2">
    <location>
        <begin position="80"/>
        <end position="102"/>
    </location>
</feature>